<dbReference type="Proteomes" id="UP000003217">
    <property type="component" value="Unassembled WGS sequence"/>
</dbReference>
<evidence type="ECO:0000256" key="1">
    <source>
        <dbReference type="SAM" id="MobiDB-lite"/>
    </source>
</evidence>
<feature type="region of interest" description="Disordered" evidence="1">
    <location>
        <begin position="80"/>
        <end position="140"/>
    </location>
</feature>
<dbReference type="InterPro" id="IPR046686">
    <property type="entry name" value="DUF6556"/>
</dbReference>
<organism evidence="3 4">
    <name type="scientific">Streptococcus pseudoporcinus LQ 940-04</name>
    <dbReference type="NCBI Taxonomy" id="875093"/>
    <lineage>
        <taxon>Bacteria</taxon>
        <taxon>Bacillati</taxon>
        <taxon>Bacillota</taxon>
        <taxon>Bacilli</taxon>
        <taxon>Lactobacillales</taxon>
        <taxon>Streptococcaceae</taxon>
        <taxon>Streptococcus</taxon>
    </lineage>
</organism>
<proteinExistence type="predicted"/>
<keyword evidence="2" id="KW-0472">Membrane</keyword>
<dbReference type="OrthoDB" id="2237763at2"/>
<keyword evidence="2" id="KW-0812">Transmembrane</keyword>
<dbReference type="AlphaFoldDB" id="G5K6V2"/>
<keyword evidence="2" id="KW-1133">Transmembrane helix</keyword>
<sequence>MNSHYSRKNKPQSKKTVAVPTKHIKTGFTALQKTIALIGSILSIIVATITITKVLHPNTETKKDKVDHSTSTIVKIIEKDSSSSTVNTDLSHSSSSAIPESSTNTQTSSSSENPAAKTDTSTSTAPTTNTGASTNTSTTP</sequence>
<evidence type="ECO:0000313" key="3">
    <source>
        <dbReference type="EMBL" id="EHI66005.1"/>
    </source>
</evidence>
<feature type="transmembrane region" description="Helical" evidence="2">
    <location>
        <begin position="35"/>
        <end position="55"/>
    </location>
</feature>
<dbReference type="EMBL" id="AEUY02000003">
    <property type="protein sequence ID" value="EHI66005.1"/>
    <property type="molecule type" value="Genomic_DNA"/>
</dbReference>
<evidence type="ECO:0000313" key="4">
    <source>
        <dbReference type="Proteomes" id="UP000003217"/>
    </source>
</evidence>
<gene>
    <name evidence="3" type="ORF">STRPS_0191</name>
</gene>
<evidence type="ECO:0008006" key="5">
    <source>
        <dbReference type="Google" id="ProtNLM"/>
    </source>
</evidence>
<dbReference type="STRING" id="361101.GCA_900102825_00639"/>
<accession>G5K6V2</accession>
<dbReference type="RefSeq" id="WP_007894304.1">
    <property type="nucleotide sequence ID" value="NZ_AEUY02000003.1"/>
</dbReference>
<comment type="caution">
    <text evidence="3">The sequence shown here is derived from an EMBL/GenBank/DDBJ whole genome shotgun (WGS) entry which is preliminary data.</text>
</comment>
<keyword evidence="4" id="KW-1185">Reference proteome</keyword>
<evidence type="ECO:0000256" key="2">
    <source>
        <dbReference type="SAM" id="Phobius"/>
    </source>
</evidence>
<dbReference type="Pfam" id="PF20193">
    <property type="entry name" value="DUF6556"/>
    <property type="match status" value="1"/>
</dbReference>
<reference evidence="3 4" key="1">
    <citation type="journal article" date="2014" name="Int. J. Syst. Evol. Microbiol.">
        <title>Phylogenomics and the dynamic genome evolution of the genus Streptococcus.</title>
        <authorList>
            <consortium name="The Broad Institute Genome Sequencing Platform"/>
            <person name="Richards V.P."/>
            <person name="Palmer S.R."/>
            <person name="Pavinski Bitar P.D."/>
            <person name="Qin X."/>
            <person name="Weinstock G.M."/>
            <person name="Highlander S.K."/>
            <person name="Town C.D."/>
            <person name="Burne R.A."/>
            <person name="Stanhope M.J."/>
        </authorList>
    </citation>
    <scope>NUCLEOTIDE SEQUENCE [LARGE SCALE GENOMIC DNA]</scope>
    <source>
        <strain evidence="3 4">LQ 940-04</strain>
    </source>
</reference>
<protein>
    <recommendedName>
        <fullName evidence="5">TBC1 domain family member 8B</fullName>
    </recommendedName>
</protein>
<dbReference type="GeneID" id="58556336"/>
<feature type="compositionally biased region" description="Low complexity" evidence="1">
    <location>
        <begin position="91"/>
        <end position="140"/>
    </location>
</feature>
<name>G5K6V2_9STRE</name>